<proteinExistence type="predicted"/>
<name>A0A239E203_9FIRM</name>
<dbReference type="PANTHER" id="PTHR34547">
    <property type="entry name" value="YACP-LIKE NYN DOMAIN PROTEIN"/>
    <property type="match status" value="1"/>
</dbReference>
<reference evidence="1 2" key="1">
    <citation type="submission" date="2017-06" db="EMBL/GenBank/DDBJ databases">
        <authorList>
            <person name="Kim H.J."/>
            <person name="Triplett B.A."/>
        </authorList>
    </citation>
    <scope>NUCLEOTIDE SEQUENCE [LARGE SCALE GENOMIC DNA]</scope>
    <source>
        <strain evidence="1 2">SCA</strain>
    </source>
</reference>
<protein>
    <recommendedName>
        <fullName evidence="3">NYN domain-containing protein</fullName>
    </recommendedName>
</protein>
<dbReference type="Proteomes" id="UP000198304">
    <property type="component" value="Unassembled WGS sequence"/>
</dbReference>
<organism evidence="1 2">
    <name type="scientific">Anaerovirgula multivorans</name>
    <dbReference type="NCBI Taxonomy" id="312168"/>
    <lineage>
        <taxon>Bacteria</taxon>
        <taxon>Bacillati</taxon>
        <taxon>Bacillota</taxon>
        <taxon>Clostridia</taxon>
        <taxon>Peptostreptococcales</taxon>
        <taxon>Natronincolaceae</taxon>
        <taxon>Anaerovirgula</taxon>
    </lineage>
</organism>
<evidence type="ECO:0008006" key="3">
    <source>
        <dbReference type="Google" id="ProtNLM"/>
    </source>
</evidence>
<dbReference type="Pfam" id="PF05991">
    <property type="entry name" value="NYN_YacP"/>
    <property type="match status" value="1"/>
</dbReference>
<gene>
    <name evidence="1" type="ORF">SAMN05446037_100929</name>
</gene>
<keyword evidence="2" id="KW-1185">Reference proteome</keyword>
<dbReference type="InterPro" id="IPR010298">
    <property type="entry name" value="YacP-like"/>
</dbReference>
<dbReference type="AlphaFoldDB" id="A0A239E203"/>
<evidence type="ECO:0000313" key="2">
    <source>
        <dbReference type="Proteomes" id="UP000198304"/>
    </source>
</evidence>
<evidence type="ECO:0000313" key="1">
    <source>
        <dbReference type="EMBL" id="SNS38760.1"/>
    </source>
</evidence>
<accession>A0A239E203</accession>
<dbReference type="CDD" id="cd10912">
    <property type="entry name" value="PIN_YacP-like"/>
    <property type="match status" value="1"/>
</dbReference>
<dbReference type="PANTHER" id="PTHR34547:SF1">
    <property type="entry name" value="YACP-LIKE NYN DOMAIN PROTEIN"/>
    <property type="match status" value="1"/>
</dbReference>
<dbReference type="RefSeq" id="WP_089282896.1">
    <property type="nucleotide sequence ID" value="NZ_FZOJ01000009.1"/>
</dbReference>
<dbReference type="EMBL" id="FZOJ01000009">
    <property type="protein sequence ID" value="SNS38760.1"/>
    <property type="molecule type" value="Genomic_DNA"/>
</dbReference>
<sequence>MKEYLILDGYNVINGWPQLKKLATQNLEEARIELIERMIEYQSYKGLHVIIVFDAHLVKGSMEKNDKIKGVEVVFTKEKETADGYIEKFILQLSKRQRASVVTNDWTEQQMILGSGGTRIPVREFVIDFDNIKNNIQKKTEILQQQKDFLSNRIDPLVLEKLEKLRRRS</sequence>
<dbReference type="OrthoDB" id="9792160at2"/>